<protein>
    <submittedName>
        <fullName evidence="1">Uncharacterized protein</fullName>
    </submittedName>
</protein>
<reference evidence="1 2" key="1">
    <citation type="submission" date="2020-07" db="EMBL/GenBank/DDBJ databases">
        <title>Taxonomic proposal: Crassvirales, a new order of highly abundant and diverse bacterial viruses.</title>
        <authorList>
            <person name="Shkoporov A.N."/>
            <person name="Stockdale S.R."/>
            <person name="Guerin E."/>
            <person name="Ross R.P."/>
            <person name="Hill C."/>
        </authorList>
    </citation>
    <scope>NUCLEOTIDE SEQUENCE [LARGE SCALE GENOMIC DNA]</scope>
</reference>
<accession>A0A7M1RXT9</accession>
<evidence type="ECO:0000313" key="1">
    <source>
        <dbReference type="EMBL" id="QOR58974.1"/>
    </source>
</evidence>
<keyword evidence="2" id="KW-1185">Reference proteome</keyword>
<dbReference type="RefSeq" id="YP_010111132.1">
    <property type="nucleotide sequence ID" value="NC_055878.1"/>
</dbReference>
<dbReference type="EMBL" id="MT774385">
    <property type="protein sequence ID" value="QOR58974.1"/>
    <property type="molecule type" value="Genomic_DNA"/>
</dbReference>
<name>A0A7M1RXT9_9CAUD</name>
<dbReference type="Proteomes" id="UP000594030">
    <property type="component" value="Segment"/>
</dbReference>
<proteinExistence type="predicted"/>
<organism evidence="1 2">
    <name type="scientific">uncultured phage cr108_1</name>
    <dbReference type="NCBI Taxonomy" id="2772069"/>
    <lineage>
        <taxon>Viruses</taxon>
        <taxon>Duplodnaviria</taxon>
        <taxon>Heunggongvirae</taxon>
        <taxon>Uroviricota</taxon>
        <taxon>Caudoviricetes</taxon>
        <taxon>Crassvirales</taxon>
        <taxon>Steigviridae</taxon>
        <taxon>Asinivirinae</taxon>
        <taxon>Pipoluvirus</taxon>
        <taxon>Pipoluvirus rarus</taxon>
    </lineage>
</organism>
<dbReference type="KEGG" id="vg:65129466"/>
<evidence type="ECO:0000313" key="2">
    <source>
        <dbReference type="Proteomes" id="UP000594030"/>
    </source>
</evidence>
<sequence length="105" mass="11592">MTDLEILKAALNSSIRNITASLGFPYLAPVATYGVNNILSKPKYKFIIDALTDGNDNIDIESLSNALKDTMRSMPNKPTLLGITFGPEDIDLFKREFLNIKSKNA</sequence>
<dbReference type="GeneID" id="65129466"/>